<dbReference type="InterPro" id="IPR028098">
    <property type="entry name" value="Glyco_trans_4-like_N"/>
</dbReference>
<dbReference type="Pfam" id="PF13579">
    <property type="entry name" value="Glyco_trans_4_4"/>
    <property type="match status" value="1"/>
</dbReference>
<keyword evidence="3" id="KW-1185">Reference proteome</keyword>
<dbReference type="EMBL" id="JBGUBD010000006">
    <property type="protein sequence ID" value="MFA9478902.1"/>
    <property type="molecule type" value="Genomic_DNA"/>
</dbReference>
<protein>
    <submittedName>
        <fullName evidence="2">Glycosyltransferase family 4 protein</fullName>
    </submittedName>
</protein>
<dbReference type="Pfam" id="PF13692">
    <property type="entry name" value="Glyco_trans_1_4"/>
    <property type="match status" value="1"/>
</dbReference>
<evidence type="ECO:0000313" key="2">
    <source>
        <dbReference type="EMBL" id="MFA9478902.1"/>
    </source>
</evidence>
<dbReference type="PANTHER" id="PTHR45947:SF3">
    <property type="entry name" value="SULFOQUINOVOSYL TRANSFERASE SQD2"/>
    <property type="match status" value="1"/>
</dbReference>
<dbReference type="Proteomes" id="UP001575105">
    <property type="component" value="Unassembled WGS sequence"/>
</dbReference>
<gene>
    <name evidence="2" type="ORF">ACERK3_11430</name>
</gene>
<dbReference type="Gene3D" id="3.40.50.2000">
    <property type="entry name" value="Glycogen Phosphorylase B"/>
    <property type="match status" value="2"/>
</dbReference>
<comment type="caution">
    <text evidence="2">The sequence shown here is derived from an EMBL/GenBank/DDBJ whole genome shotgun (WGS) entry which is preliminary data.</text>
</comment>
<dbReference type="RefSeq" id="WP_425345821.1">
    <property type="nucleotide sequence ID" value="NZ_JBGUBD010000006.1"/>
</dbReference>
<organism evidence="2 3">
    <name type="scientific">Natronomicrosphaera hydrolytica</name>
    <dbReference type="NCBI Taxonomy" id="3242702"/>
    <lineage>
        <taxon>Bacteria</taxon>
        <taxon>Pseudomonadati</taxon>
        <taxon>Planctomycetota</taxon>
        <taxon>Phycisphaerae</taxon>
        <taxon>Phycisphaerales</taxon>
        <taxon>Phycisphaeraceae</taxon>
        <taxon>Natronomicrosphaera</taxon>
    </lineage>
</organism>
<dbReference type="CDD" id="cd03794">
    <property type="entry name" value="GT4_WbuB-like"/>
    <property type="match status" value="1"/>
</dbReference>
<sequence length="419" mass="46246">MRILYIHQYFATPQGTTGTRSYEIARAMQSAGHVVTMLTSSAQLRPEELPAGEGPVRRGDVAGIPCIVLMTPYDQTMGYVRRIRSFLSFMVKASAIAVREKQIDLIYATSTPLTVGVCALAAKWLRRRPYGFEVRDLWPDVPIALGVIRNRFVGGLLRVLEKRIYRSARFVVAMNQDLADDITGKLGGQQKPVLVVPNACDTYLFRPDRDGSAFREAHGLAGKTLCVHTGAMGKVNGLDAVLDAAVLLRDRPNVRFVLIGHGREKPHLIKRVHDEGLENVLILDALPKQELADVLATADVGLMVVSPIPILELNCANKYFDYLAAGLPIVLNYEGWQADILRQHEAGRSAAQDRPGDFVAAIRELADDSELRRTMANHARQVAESALNRQNVVRPLIDLIGELDSRPTDADEQNEEAAL</sequence>
<evidence type="ECO:0000259" key="1">
    <source>
        <dbReference type="Pfam" id="PF13579"/>
    </source>
</evidence>
<accession>A0ABV4U7U2</accession>
<reference evidence="2 3" key="1">
    <citation type="submission" date="2024-08" db="EMBL/GenBank/DDBJ databases">
        <title>Whole-genome sequencing of halo(alkali)philic microorganisms from hypersaline lakes.</title>
        <authorList>
            <person name="Sorokin D.Y."/>
            <person name="Merkel A.Y."/>
            <person name="Messina E."/>
            <person name="Yakimov M."/>
        </authorList>
    </citation>
    <scope>NUCLEOTIDE SEQUENCE [LARGE SCALE GENOMIC DNA]</scope>
    <source>
        <strain evidence="2 3">AB-hyl4</strain>
    </source>
</reference>
<evidence type="ECO:0000313" key="3">
    <source>
        <dbReference type="Proteomes" id="UP001575105"/>
    </source>
</evidence>
<feature type="domain" description="Glycosyltransferase subfamily 4-like N-terminal" evidence="1">
    <location>
        <begin position="16"/>
        <end position="198"/>
    </location>
</feature>
<name>A0ABV4U7U2_9BACT</name>
<dbReference type="PANTHER" id="PTHR45947">
    <property type="entry name" value="SULFOQUINOVOSYL TRANSFERASE SQD2"/>
    <property type="match status" value="1"/>
</dbReference>
<proteinExistence type="predicted"/>
<dbReference type="SUPFAM" id="SSF53756">
    <property type="entry name" value="UDP-Glycosyltransferase/glycogen phosphorylase"/>
    <property type="match status" value="1"/>
</dbReference>
<dbReference type="InterPro" id="IPR050194">
    <property type="entry name" value="Glycosyltransferase_grp1"/>
</dbReference>